<dbReference type="SUPFAM" id="SSF52374">
    <property type="entry name" value="Nucleotidylyl transferase"/>
    <property type="match status" value="1"/>
</dbReference>
<dbReference type="Pfam" id="PF00749">
    <property type="entry name" value="tRNA-synt_1c"/>
    <property type="match status" value="2"/>
</dbReference>
<comment type="cofactor">
    <cofactor evidence="7">
        <name>Zn(2+)</name>
        <dbReference type="ChEBI" id="CHEBI:29105"/>
    </cofactor>
    <text evidence="7">Binds 1 zinc ion per subunit.</text>
</comment>
<evidence type="ECO:0000259" key="9">
    <source>
        <dbReference type="Pfam" id="PF00749"/>
    </source>
</evidence>
<dbReference type="InterPro" id="IPR020058">
    <property type="entry name" value="Glu/Gln-tRNA-synth_Ib_cat-dom"/>
</dbReference>
<keyword evidence="2 7" id="KW-0479">Metal-binding</keyword>
<feature type="domain" description="Glutamyl/glutaminyl-tRNA synthetase class Ib catalytic" evidence="9">
    <location>
        <begin position="124"/>
        <end position="234"/>
    </location>
</feature>
<dbReference type="GO" id="GO:0016874">
    <property type="term" value="F:ligase activity"/>
    <property type="evidence" value="ECO:0007669"/>
    <property type="project" value="UniProtKB-KW"/>
</dbReference>
<dbReference type="PRINTS" id="PR00987">
    <property type="entry name" value="TRNASYNTHGLU"/>
</dbReference>
<proteinExistence type="inferred from homology"/>
<comment type="caution">
    <text evidence="10">The sequence shown here is derived from an EMBL/GenBank/DDBJ whole genome shotgun (WGS) entry which is preliminary data.</text>
</comment>
<evidence type="ECO:0000256" key="1">
    <source>
        <dbReference type="ARBA" id="ARBA00022598"/>
    </source>
</evidence>
<sequence length="301" mass="33361">MTAPQYIGRFAPSPTGPLHFGSLVGAVASYLDAKANQGQWLVRIEDIDPPREQPGAADLILKALETYGLYWDGPVIYQSQRSELYRAALANLQAEGFSFFCTCSRRQLTGQPVYPGYCHDKTLAPDDDHSIKIKTANHKVIFDDLIQGVQQCQFGVDDGDFVVFRKDGLFAYQLAVTVDDQEQGITHIVRGSDLLTSTPKQCLLQQYLDYQTPFYAHHPVINKEDGSKLSKQTFANPLPLDTPAPQLLRALTALGHSPPKALASSSVNEIIEWGVQHWQLPKVPKMMGIPEAVLQEKINQG</sequence>
<dbReference type="HAMAP" id="MF_01428">
    <property type="entry name" value="Glu_Q_tRNA_synth"/>
    <property type="match status" value="1"/>
</dbReference>
<feature type="binding site" evidence="7">
    <location>
        <position position="103"/>
    </location>
    <ligand>
        <name>Zn(2+)</name>
        <dbReference type="ChEBI" id="CHEBI:29105"/>
    </ligand>
</feature>
<keyword evidence="11" id="KW-1185">Reference proteome</keyword>
<protein>
    <recommendedName>
        <fullName evidence="7">Glutamyl-Q tRNA(Asp) synthetase</fullName>
        <shortName evidence="7">Glu-Q-RSs</shortName>
        <ecNumber evidence="7">6.1.1.-</ecNumber>
    </recommendedName>
</protein>
<evidence type="ECO:0000256" key="2">
    <source>
        <dbReference type="ARBA" id="ARBA00022723"/>
    </source>
</evidence>
<dbReference type="EMBL" id="JAPMOU010000017">
    <property type="protein sequence ID" value="MDE1463163.1"/>
    <property type="molecule type" value="Genomic_DNA"/>
</dbReference>
<evidence type="ECO:0000256" key="6">
    <source>
        <dbReference type="ARBA" id="ARBA00023146"/>
    </source>
</evidence>
<evidence type="ECO:0000256" key="7">
    <source>
        <dbReference type="HAMAP-Rule" id="MF_01428"/>
    </source>
</evidence>
<feature type="short sequence motif" description="'KMSKS' region" evidence="7">
    <location>
        <begin position="228"/>
        <end position="232"/>
    </location>
</feature>
<keyword evidence="5 7" id="KW-0067">ATP-binding</keyword>
<dbReference type="InterPro" id="IPR000924">
    <property type="entry name" value="Glu/Gln-tRNA-synth"/>
</dbReference>
<dbReference type="InterPro" id="IPR022380">
    <property type="entry name" value="Glu-Q_tRNA(Asp)_Synthase"/>
</dbReference>
<feature type="short sequence motif" description="'HIGH' region" evidence="7">
    <location>
        <begin position="12"/>
        <end position="22"/>
    </location>
</feature>
<keyword evidence="8" id="KW-0648">Protein biosynthesis</keyword>
<feature type="binding site" evidence="7">
    <location>
        <position position="114"/>
    </location>
    <ligand>
        <name>Zn(2+)</name>
        <dbReference type="ChEBI" id="CHEBI:29105"/>
    </ligand>
</feature>
<dbReference type="PANTHER" id="PTHR43311">
    <property type="entry name" value="GLUTAMATE--TRNA LIGASE"/>
    <property type="match status" value="1"/>
</dbReference>
<keyword evidence="1 7" id="KW-0436">Ligase</keyword>
<keyword evidence="6 7" id="KW-0030">Aminoacyl-tRNA synthetase</keyword>
<feature type="binding site" evidence="7">
    <location>
        <position position="190"/>
    </location>
    <ligand>
        <name>L-glutamate</name>
        <dbReference type="ChEBI" id="CHEBI:29985"/>
    </ligand>
</feature>
<dbReference type="Proteomes" id="UP001528823">
    <property type="component" value="Unassembled WGS sequence"/>
</dbReference>
<feature type="binding site" evidence="7">
    <location>
        <position position="118"/>
    </location>
    <ligand>
        <name>Zn(2+)</name>
        <dbReference type="ChEBI" id="CHEBI:29105"/>
    </ligand>
</feature>
<feature type="binding site" evidence="7">
    <location>
        <position position="101"/>
    </location>
    <ligand>
        <name>Zn(2+)</name>
        <dbReference type="ChEBI" id="CHEBI:29105"/>
    </ligand>
</feature>
<evidence type="ECO:0000313" key="10">
    <source>
        <dbReference type="EMBL" id="MDE1463163.1"/>
    </source>
</evidence>
<keyword evidence="3 7" id="KW-0547">Nucleotide-binding</keyword>
<accession>A0ABT5U9W6</accession>
<organism evidence="10 11">
    <name type="scientific">Spartinivicinus poritis</name>
    <dbReference type="NCBI Taxonomy" id="2994640"/>
    <lineage>
        <taxon>Bacteria</taxon>
        <taxon>Pseudomonadati</taxon>
        <taxon>Pseudomonadota</taxon>
        <taxon>Gammaproteobacteria</taxon>
        <taxon>Oceanospirillales</taxon>
        <taxon>Zooshikellaceae</taxon>
        <taxon>Spartinivicinus</taxon>
    </lineage>
</organism>
<dbReference type="PANTHER" id="PTHR43311:SF1">
    <property type="entry name" value="GLUTAMYL-Q TRNA(ASP) SYNTHETASE"/>
    <property type="match status" value="1"/>
</dbReference>
<dbReference type="InterPro" id="IPR014729">
    <property type="entry name" value="Rossmann-like_a/b/a_fold"/>
</dbReference>
<evidence type="ECO:0000256" key="3">
    <source>
        <dbReference type="ARBA" id="ARBA00022741"/>
    </source>
</evidence>
<dbReference type="EC" id="6.1.1.-" evidence="7"/>
<feature type="binding site" evidence="7">
    <location>
        <position position="45"/>
    </location>
    <ligand>
        <name>L-glutamate</name>
        <dbReference type="ChEBI" id="CHEBI:29985"/>
    </ligand>
</feature>
<comment type="function">
    <text evidence="7">Catalyzes the tRNA-independent activation of glutamate in presence of ATP and the subsequent transfer of glutamate onto a tRNA(Asp). Glutamate is transferred on the 2-amino-5-(4,5-dihydroxy-2-cyclopenten-1-yl) moiety of the queuosine in the wobble position of the QUC anticodon.</text>
</comment>
<name>A0ABT5U9W6_9GAMM</name>
<feature type="domain" description="Glutamyl/glutaminyl-tRNA synthetase class Ib catalytic" evidence="9">
    <location>
        <begin position="9"/>
        <end position="109"/>
    </location>
</feature>
<dbReference type="NCBIfam" id="TIGR03838">
    <property type="entry name" value="queuosine_YadB"/>
    <property type="match status" value="1"/>
</dbReference>
<dbReference type="Gene3D" id="3.40.50.620">
    <property type="entry name" value="HUPs"/>
    <property type="match status" value="1"/>
</dbReference>
<gene>
    <name evidence="10" type="primary">gluQRS</name>
    <name evidence="7" type="synonym">gluQ</name>
    <name evidence="10" type="ORF">ORQ98_14435</name>
</gene>
<comment type="similarity">
    <text evidence="7">Belongs to the class-I aminoacyl-tRNA synthetase family. GluQ subfamily.</text>
</comment>
<evidence type="ECO:0000313" key="11">
    <source>
        <dbReference type="Proteomes" id="UP001528823"/>
    </source>
</evidence>
<evidence type="ECO:0000256" key="5">
    <source>
        <dbReference type="ARBA" id="ARBA00022840"/>
    </source>
</evidence>
<dbReference type="RefSeq" id="WP_274689506.1">
    <property type="nucleotide sequence ID" value="NZ_JAPMOU010000017.1"/>
</dbReference>
<feature type="binding site" evidence="7">
    <location>
        <position position="172"/>
    </location>
    <ligand>
        <name>L-glutamate</name>
        <dbReference type="ChEBI" id="CHEBI:29985"/>
    </ligand>
</feature>
<keyword evidence="4 7" id="KW-0862">Zinc</keyword>
<dbReference type="InterPro" id="IPR049940">
    <property type="entry name" value="GluQ/Sye"/>
</dbReference>
<dbReference type="NCBIfam" id="NF004314">
    <property type="entry name" value="PRK05710.1-3"/>
    <property type="match status" value="1"/>
</dbReference>
<reference evidence="10 11" key="1">
    <citation type="submission" date="2022-11" db="EMBL/GenBank/DDBJ databases">
        <title>Spartinivicinus poritis sp. nov., isolated from scleractinian coral Porites lutea.</title>
        <authorList>
            <person name="Zhang G."/>
            <person name="Cai L."/>
            <person name="Wei Q."/>
        </authorList>
    </citation>
    <scope>NUCLEOTIDE SEQUENCE [LARGE SCALE GENOMIC DNA]</scope>
    <source>
        <strain evidence="10 11">A2-2</strain>
    </source>
</reference>
<evidence type="ECO:0000256" key="4">
    <source>
        <dbReference type="ARBA" id="ARBA00022833"/>
    </source>
</evidence>
<evidence type="ECO:0000256" key="8">
    <source>
        <dbReference type="RuleBase" id="RU363037"/>
    </source>
</evidence>
<feature type="binding site" evidence="7">
    <location>
        <begin position="9"/>
        <end position="13"/>
    </location>
    <ligand>
        <name>L-glutamate</name>
        <dbReference type="ChEBI" id="CHEBI:29985"/>
    </ligand>
</feature>
<feature type="binding site" evidence="7">
    <location>
        <position position="231"/>
    </location>
    <ligand>
        <name>ATP</name>
        <dbReference type="ChEBI" id="CHEBI:30616"/>
    </ligand>
</feature>